<feature type="compositionally biased region" description="Basic and acidic residues" evidence="1">
    <location>
        <begin position="190"/>
        <end position="217"/>
    </location>
</feature>
<dbReference type="InterPro" id="IPR019225">
    <property type="entry name" value="DUF2155"/>
</dbReference>
<dbReference type="Pfam" id="PF09923">
    <property type="entry name" value="DUF2155"/>
    <property type="match status" value="1"/>
</dbReference>
<evidence type="ECO:0008006" key="4">
    <source>
        <dbReference type="Google" id="ProtNLM"/>
    </source>
</evidence>
<name>A0A0G3I507_LIBAF</name>
<evidence type="ECO:0000313" key="2">
    <source>
        <dbReference type="EMBL" id="AKK20360.1"/>
    </source>
</evidence>
<dbReference type="AlphaFoldDB" id="A0A0G3I507"/>
<sequence>MLIYIDCFFGNTIMLDGLFLKHRVLLLCLLFVSSSATTANSARFSNKTAEFAGMDKITGRVLTFDIDINKSVQFGSLTIKPMVCYSRDDYEAQRVDVFVSISESSVDDHVVHSIFSGWMFSDSPAMNAIDHSIYDVWLIRCKNPITKSSSNSSLDTKKESNENSPADLSSQKSESDSQNSPNNISSNSLEGEKSKELDNKNKYTDLKDNPMKEPIEK</sequence>
<reference evidence="2 3" key="1">
    <citation type="journal article" date="2015" name="Genome Announc.">
        <title>Complete Genome Sequence of 'Candidatus Liberibacter africanus,' a Bacterium Associated with Citrus Huanglongbing.</title>
        <authorList>
            <person name="Lin H."/>
            <person name="Pietersen G."/>
            <person name="Han C."/>
            <person name="Read D.A."/>
            <person name="Lou B."/>
            <person name="Gupta G."/>
            <person name="Civerolo E.L."/>
        </authorList>
    </citation>
    <scope>NUCLEOTIDE SEQUENCE [LARGE SCALE GENOMIC DNA]</scope>
    <source>
        <strain evidence="2 3">PTSAPSY</strain>
    </source>
</reference>
<dbReference type="Proteomes" id="UP000035503">
    <property type="component" value="Chromosome"/>
</dbReference>
<dbReference type="KEGG" id="lau:G293_03660"/>
<accession>A0A0G3I507</accession>
<evidence type="ECO:0000256" key="1">
    <source>
        <dbReference type="SAM" id="MobiDB-lite"/>
    </source>
</evidence>
<gene>
    <name evidence="2" type="ORF">G293_03660</name>
</gene>
<dbReference type="STRING" id="1277257.G293_03660"/>
<organism evidence="2 3">
    <name type="scientific">Candidatus Liberibacter africanus PTSAPSY</name>
    <dbReference type="NCBI Taxonomy" id="1277257"/>
    <lineage>
        <taxon>Bacteria</taxon>
        <taxon>Pseudomonadati</taxon>
        <taxon>Pseudomonadota</taxon>
        <taxon>Alphaproteobacteria</taxon>
        <taxon>Hyphomicrobiales</taxon>
        <taxon>Rhizobiaceae</taxon>
        <taxon>Liberibacter</taxon>
    </lineage>
</organism>
<dbReference type="PATRIC" id="fig|1277257.4.peg.787"/>
<keyword evidence="3" id="KW-1185">Reference proteome</keyword>
<evidence type="ECO:0000313" key="3">
    <source>
        <dbReference type="Proteomes" id="UP000035503"/>
    </source>
</evidence>
<proteinExistence type="predicted"/>
<feature type="region of interest" description="Disordered" evidence="1">
    <location>
        <begin position="148"/>
        <end position="217"/>
    </location>
</feature>
<feature type="compositionally biased region" description="Low complexity" evidence="1">
    <location>
        <begin position="169"/>
        <end position="188"/>
    </location>
</feature>
<dbReference type="EMBL" id="CP004021">
    <property type="protein sequence ID" value="AKK20360.1"/>
    <property type="molecule type" value="Genomic_DNA"/>
</dbReference>
<protein>
    <recommendedName>
        <fullName evidence="4">Cellulase-like protein</fullName>
    </recommendedName>
</protein>